<keyword evidence="2" id="KW-0547">Nucleotide-binding</keyword>
<dbReference type="eggNOG" id="COG0037">
    <property type="taxonomic scope" value="Bacteria"/>
</dbReference>
<reference evidence="4 5" key="1">
    <citation type="journal article" date="2010" name="Stand. Genomic Sci.">
        <title>Complete genome sequence of Spirochaeta smaragdinae type strain (SEBR 4228).</title>
        <authorList>
            <person name="Mavromatis K."/>
            <person name="Yasawong M."/>
            <person name="Chertkov O."/>
            <person name="Lapidus A."/>
            <person name="Lucas S."/>
            <person name="Nolan M."/>
            <person name="Del Rio T.G."/>
            <person name="Tice H."/>
            <person name="Cheng J.F."/>
            <person name="Pitluck S."/>
            <person name="Liolios K."/>
            <person name="Ivanova N."/>
            <person name="Tapia R."/>
            <person name="Han C."/>
            <person name="Bruce D."/>
            <person name="Goodwin L."/>
            <person name="Pati A."/>
            <person name="Chen A."/>
            <person name="Palaniappan K."/>
            <person name="Land M."/>
            <person name="Hauser L."/>
            <person name="Chang Y.J."/>
            <person name="Jeffries C.D."/>
            <person name="Detter J.C."/>
            <person name="Rohde M."/>
            <person name="Brambilla E."/>
            <person name="Spring S."/>
            <person name="Goker M."/>
            <person name="Sikorski J."/>
            <person name="Woyke T."/>
            <person name="Bristow J."/>
            <person name="Eisen J.A."/>
            <person name="Markowitz V."/>
            <person name="Hugenholtz P."/>
            <person name="Klenk H.P."/>
            <person name="Kyrpides N.C."/>
        </authorList>
    </citation>
    <scope>NUCLEOTIDE SEQUENCE [LARGE SCALE GENOMIC DNA]</scope>
    <source>
        <strain evidence="5">DSM 11293 / JCM 15392 / SEBR 4228</strain>
    </source>
</reference>
<dbReference type="InterPro" id="IPR014729">
    <property type="entry name" value="Rossmann-like_a/b/a_fold"/>
</dbReference>
<dbReference type="PANTHER" id="PTHR43686:SF1">
    <property type="entry name" value="AMINOTRAN_5 DOMAIN-CONTAINING PROTEIN"/>
    <property type="match status" value="1"/>
</dbReference>
<evidence type="ECO:0000313" key="5">
    <source>
        <dbReference type="Proteomes" id="UP000002318"/>
    </source>
</evidence>
<feature type="binding site" evidence="2">
    <location>
        <position position="160"/>
    </location>
    <ligand>
        <name>ATP</name>
        <dbReference type="ChEBI" id="CHEBI:30616"/>
    </ligand>
</feature>
<feature type="domain" description="tRNA(Ile)-lysidine/2-thiocytidine synthase N-terminal" evidence="3">
    <location>
        <begin position="50"/>
        <end position="213"/>
    </location>
</feature>
<evidence type="ECO:0000313" key="4">
    <source>
        <dbReference type="EMBL" id="ADK81468.1"/>
    </source>
</evidence>
<feature type="binding site" evidence="2">
    <location>
        <position position="85"/>
    </location>
    <ligand>
        <name>ATP</name>
        <dbReference type="ChEBI" id="CHEBI:30616"/>
    </ligand>
</feature>
<dbReference type="RefSeq" id="WP_013254931.1">
    <property type="nucleotide sequence ID" value="NC_014364.1"/>
</dbReference>
<feature type="binding site" evidence="2">
    <location>
        <position position="59"/>
    </location>
    <ligand>
        <name>ATP</name>
        <dbReference type="ChEBI" id="CHEBI:30616"/>
    </ligand>
</feature>
<accession>E1R1U2</accession>
<keyword evidence="1" id="KW-0808">Transferase</keyword>
<organism evidence="4 5">
    <name type="scientific">Sediminispirochaeta smaragdinae (strain DSM 11293 / JCM 15392 / SEBR 4228)</name>
    <name type="common">Spirochaeta smaragdinae</name>
    <dbReference type="NCBI Taxonomy" id="573413"/>
    <lineage>
        <taxon>Bacteria</taxon>
        <taxon>Pseudomonadati</taxon>
        <taxon>Spirochaetota</taxon>
        <taxon>Spirochaetia</taxon>
        <taxon>Spirochaetales</taxon>
        <taxon>Spirochaetaceae</taxon>
        <taxon>Sediminispirochaeta</taxon>
    </lineage>
</organism>
<name>E1R1U2_SEDSS</name>
<sequence>MRVNDAAALAERLSVEMVMGGNIPPWIMRFTKAAGKAINRYSMIQEGETVILGISGGKDSLALALALSLRLKWLPISYKLHGLHIDWEEYPVPDQKLTALRRYFDLLGIPLETVRASMFPESFDGKFNCYLCSRNRRRIFFEKARELGVRKIALGHHLDDIVETTMINLFFRGQFDSMQPVQDFFGGDLFVIRPMCEVRESIIHRLTSALDLPVVKPDCPYHETNIRARLKPIVRELSHIDRYAREHVYNALNFPTDLMKSLQR</sequence>
<evidence type="ECO:0000259" key="3">
    <source>
        <dbReference type="Pfam" id="PF01171"/>
    </source>
</evidence>
<evidence type="ECO:0000256" key="1">
    <source>
        <dbReference type="ARBA" id="ARBA00022679"/>
    </source>
</evidence>
<dbReference type="HOGENOM" id="CLU_026481_5_0_12"/>
<dbReference type="Pfam" id="PF01171">
    <property type="entry name" value="ATP_bind_3"/>
    <property type="match status" value="1"/>
</dbReference>
<evidence type="ECO:0000256" key="2">
    <source>
        <dbReference type="PIRSR" id="PIRSR004976-51"/>
    </source>
</evidence>
<feature type="binding site" evidence="2">
    <location>
        <position position="155"/>
    </location>
    <ligand>
        <name>ATP</name>
        <dbReference type="ChEBI" id="CHEBI:30616"/>
    </ligand>
</feature>
<dbReference type="EMBL" id="CP002116">
    <property type="protein sequence ID" value="ADK81468.1"/>
    <property type="molecule type" value="Genomic_DNA"/>
</dbReference>
<dbReference type="InterPro" id="IPR035107">
    <property type="entry name" value="tRNA_thiolation_TtcA_Ctu1"/>
</dbReference>
<dbReference type="KEGG" id="ssm:Spirs_2353"/>
<keyword evidence="5" id="KW-1185">Reference proteome</keyword>
<keyword evidence="2" id="KW-0067">ATP-binding</keyword>
<dbReference type="GO" id="GO:0005524">
    <property type="term" value="F:ATP binding"/>
    <property type="evidence" value="ECO:0007669"/>
    <property type="project" value="UniProtKB-KW"/>
</dbReference>
<dbReference type="OrthoDB" id="9801054at2"/>
<gene>
    <name evidence="4" type="ordered locus">Spirs_2353</name>
</gene>
<dbReference type="InterPro" id="IPR011063">
    <property type="entry name" value="TilS/TtcA_N"/>
</dbReference>
<feature type="binding site" evidence="2">
    <location>
        <begin position="53"/>
        <end position="55"/>
    </location>
    <ligand>
        <name>ATP</name>
        <dbReference type="ChEBI" id="CHEBI:30616"/>
    </ligand>
</feature>
<dbReference type="PANTHER" id="PTHR43686">
    <property type="entry name" value="SULFURTRANSFERASE-RELATED"/>
    <property type="match status" value="1"/>
</dbReference>
<dbReference type="GO" id="GO:0016740">
    <property type="term" value="F:transferase activity"/>
    <property type="evidence" value="ECO:0007669"/>
    <property type="project" value="UniProtKB-KW"/>
</dbReference>
<dbReference type="Gene3D" id="3.40.50.620">
    <property type="entry name" value="HUPs"/>
    <property type="match status" value="1"/>
</dbReference>
<dbReference type="GO" id="GO:0008033">
    <property type="term" value="P:tRNA processing"/>
    <property type="evidence" value="ECO:0007669"/>
    <property type="project" value="InterPro"/>
</dbReference>
<dbReference type="Proteomes" id="UP000002318">
    <property type="component" value="Chromosome"/>
</dbReference>
<dbReference type="AlphaFoldDB" id="E1R1U2"/>
<dbReference type="SUPFAM" id="SSF52402">
    <property type="entry name" value="Adenine nucleotide alpha hydrolases-like"/>
    <property type="match status" value="1"/>
</dbReference>
<dbReference type="PIRSF" id="PIRSF004976">
    <property type="entry name" value="ATPase_YdaO"/>
    <property type="match status" value="1"/>
</dbReference>
<protein>
    <submittedName>
        <fullName evidence="4">PP-loop domain protein</fullName>
    </submittedName>
</protein>
<dbReference type="STRING" id="573413.Spirs_2353"/>
<proteinExistence type="predicted"/>